<comment type="caution">
    <text evidence="1">The sequence shown here is derived from an EMBL/GenBank/DDBJ whole genome shotgun (WGS) entry which is preliminary data.</text>
</comment>
<evidence type="ECO:0000313" key="2">
    <source>
        <dbReference type="Proteomes" id="UP001595776"/>
    </source>
</evidence>
<accession>A0ABV8U6Y8</accession>
<dbReference type="RefSeq" id="WP_068150248.1">
    <property type="nucleotide sequence ID" value="NZ_JBHSCR010000001.1"/>
</dbReference>
<sequence length="200" mass="22306">MSRRQARSAYFLFQEFLRYYKALMYKGERPEKARVDPKEMVKFLPWLSIWAYSSHEFLTPALMGTAQDDLFGRSLTGTDILPLLSTQAREDLDSLCGELTASKSNVLRLRLQLTNPAGEKTDICGFYGLLKQADPSVQLFLGCASACSKNVCVSCGYLEECANSSAASTNEAKLFYQPEDKRLVGPVEAVMFDLGRLVAD</sequence>
<keyword evidence="2" id="KW-1185">Reference proteome</keyword>
<dbReference type="Proteomes" id="UP001595776">
    <property type="component" value="Unassembled WGS sequence"/>
</dbReference>
<proteinExistence type="predicted"/>
<name>A0ABV8U6Y8_9PROT</name>
<reference evidence="2" key="1">
    <citation type="journal article" date="2019" name="Int. J. Syst. Evol. Microbiol.">
        <title>The Global Catalogue of Microorganisms (GCM) 10K type strain sequencing project: providing services to taxonomists for standard genome sequencing and annotation.</title>
        <authorList>
            <consortium name="The Broad Institute Genomics Platform"/>
            <consortium name="The Broad Institute Genome Sequencing Center for Infectious Disease"/>
            <person name="Wu L."/>
            <person name="Ma J."/>
        </authorList>
    </citation>
    <scope>NUCLEOTIDE SEQUENCE [LARGE SCALE GENOMIC DNA]</scope>
    <source>
        <strain evidence="2">CGMCC 1.15304</strain>
    </source>
</reference>
<organism evidence="1 2">
    <name type="scientific">Kordiimonas lipolytica</name>
    <dbReference type="NCBI Taxonomy" id="1662421"/>
    <lineage>
        <taxon>Bacteria</taxon>
        <taxon>Pseudomonadati</taxon>
        <taxon>Pseudomonadota</taxon>
        <taxon>Alphaproteobacteria</taxon>
        <taxon>Kordiimonadales</taxon>
        <taxon>Kordiimonadaceae</taxon>
        <taxon>Kordiimonas</taxon>
    </lineage>
</organism>
<protein>
    <submittedName>
        <fullName evidence="1">PAS domain-containing protein</fullName>
    </submittedName>
</protein>
<dbReference type="EMBL" id="JBHSCR010000001">
    <property type="protein sequence ID" value="MFC4346541.1"/>
    <property type="molecule type" value="Genomic_DNA"/>
</dbReference>
<gene>
    <name evidence="1" type="ORF">ACFO5Q_01615</name>
</gene>
<evidence type="ECO:0000313" key="1">
    <source>
        <dbReference type="EMBL" id="MFC4346541.1"/>
    </source>
</evidence>